<name>A0A0A6PK42_9GAMM</name>
<comment type="caution">
    <text evidence="3">The sequence shown here is derived from an EMBL/GenBank/DDBJ whole genome shotgun (WGS) entry which is preliminary data.</text>
</comment>
<evidence type="ECO:0000313" key="4">
    <source>
        <dbReference type="Proteomes" id="UP000030428"/>
    </source>
</evidence>
<sequence>MKMTHTRLLVSNYNDCFIFYRDIMEFAVVWGDENGIYADFDVNGHRLALFGKAPMAEAIGAESPKLKSEQQDDVCLIFAVEDVDGTYDSLKRKGVIPINKPHDQKEWRIRCFHFRDPAGNLIEINKELGMSG</sequence>
<protein>
    <recommendedName>
        <fullName evidence="2">VOC domain-containing protein</fullName>
    </recommendedName>
</protein>
<dbReference type="AlphaFoldDB" id="A0A0A6PK42"/>
<evidence type="ECO:0000313" key="3">
    <source>
        <dbReference type="EMBL" id="KHD10978.1"/>
    </source>
</evidence>
<dbReference type="Proteomes" id="UP000030428">
    <property type="component" value="Unassembled WGS sequence"/>
</dbReference>
<dbReference type="EMBL" id="JSZA02000126">
    <property type="protein sequence ID" value="KHD10978.1"/>
    <property type="molecule type" value="Genomic_DNA"/>
</dbReference>
<dbReference type="GO" id="GO:0004493">
    <property type="term" value="F:methylmalonyl-CoA epimerase activity"/>
    <property type="evidence" value="ECO:0007669"/>
    <property type="project" value="TreeGrafter"/>
</dbReference>
<dbReference type="SUPFAM" id="SSF54593">
    <property type="entry name" value="Glyoxalase/Bleomycin resistance protein/Dihydroxybiphenyl dioxygenase"/>
    <property type="match status" value="1"/>
</dbReference>
<dbReference type="GO" id="GO:0046872">
    <property type="term" value="F:metal ion binding"/>
    <property type="evidence" value="ECO:0007669"/>
    <property type="project" value="UniProtKB-KW"/>
</dbReference>
<dbReference type="PANTHER" id="PTHR43048:SF4">
    <property type="entry name" value="RING-CLEAVING DIOXYGENASE-RELATED"/>
    <property type="match status" value="1"/>
</dbReference>
<dbReference type="GO" id="GO:0046491">
    <property type="term" value="P:L-methylmalonyl-CoA metabolic process"/>
    <property type="evidence" value="ECO:0007669"/>
    <property type="project" value="TreeGrafter"/>
</dbReference>
<evidence type="ECO:0000259" key="2">
    <source>
        <dbReference type="PROSITE" id="PS51819"/>
    </source>
</evidence>
<feature type="domain" description="VOC" evidence="2">
    <location>
        <begin position="2"/>
        <end position="127"/>
    </location>
</feature>
<gene>
    <name evidence="3" type="ORF">PN36_24305</name>
</gene>
<proteinExistence type="predicted"/>
<dbReference type="InterPro" id="IPR051785">
    <property type="entry name" value="MMCE/EMCE_epimerase"/>
</dbReference>
<dbReference type="Gene3D" id="3.10.180.10">
    <property type="entry name" value="2,3-Dihydroxybiphenyl 1,2-Dioxygenase, domain 1"/>
    <property type="match status" value="1"/>
</dbReference>
<dbReference type="Pfam" id="PF00903">
    <property type="entry name" value="Glyoxalase"/>
    <property type="match status" value="1"/>
</dbReference>
<dbReference type="PANTHER" id="PTHR43048">
    <property type="entry name" value="METHYLMALONYL-COA EPIMERASE"/>
    <property type="match status" value="1"/>
</dbReference>
<dbReference type="InterPro" id="IPR004360">
    <property type="entry name" value="Glyas_Fos-R_dOase_dom"/>
</dbReference>
<reference evidence="3 4" key="1">
    <citation type="journal article" date="2016" name="Front. Microbiol.">
        <title>Single-Cell (Meta-)Genomics of a Dimorphic Candidatus Thiomargarita nelsonii Reveals Genomic Plasticity.</title>
        <authorList>
            <person name="Flood B.E."/>
            <person name="Fliss P."/>
            <person name="Jones D.S."/>
            <person name="Dick G.J."/>
            <person name="Jain S."/>
            <person name="Kaster A.K."/>
            <person name="Winkel M."/>
            <person name="Mussmann M."/>
            <person name="Bailey J."/>
        </authorList>
    </citation>
    <scope>NUCLEOTIDE SEQUENCE [LARGE SCALE GENOMIC DNA]</scope>
    <source>
        <strain evidence="3">Hydrate Ridge</strain>
    </source>
</reference>
<keyword evidence="4" id="KW-1185">Reference proteome</keyword>
<accession>A0A0A6PK42</accession>
<evidence type="ECO:0000256" key="1">
    <source>
        <dbReference type="ARBA" id="ARBA00022723"/>
    </source>
</evidence>
<dbReference type="PROSITE" id="PS51819">
    <property type="entry name" value="VOC"/>
    <property type="match status" value="1"/>
</dbReference>
<organism evidence="3 4">
    <name type="scientific">Candidatus Thiomargarita nelsonii</name>
    <dbReference type="NCBI Taxonomy" id="1003181"/>
    <lineage>
        <taxon>Bacteria</taxon>
        <taxon>Pseudomonadati</taxon>
        <taxon>Pseudomonadota</taxon>
        <taxon>Gammaproteobacteria</taxon>
        <taxon>Thiotrichales</taxon>
        <taxon>Thiotrichaceae</taxon>
        <taxon>Thiomargarita</taxon>
    </lineage>
</organism>
<dbReference type="InterPro" id="IPR037523">
    <property type="entry name" value="VOC_core"/>
</dbReference>
<dbReference type="InterPro" id="IPR029068">
    <property type="entry name" value="Glyas_Bleomycin-R_OHBP_Dase"/>
</dbReference>
<keyword evidence="1" id="KW-0479">Metal-binding</keyword>